<dbReference type="OrthoDB" id="3983163at2759"/>
<dbReference type="AlphaFoldDB" id="A0A2I2F2C1"/>
<dbReference type="Pfam" id="PF11093">
    <property type="entry name" value="Mitochondr_Som1"/>
    <property type="match status" value="1"/>
</dbReference>
<proteinExistence type="predicted"/>
<evidence type="ECO:0000313" key="2">
    <source>
        <dbReference type="Proteomes" id="UP000234585"/>
    </source>
</evidence>
<dbReference type="Proteomes" id="UP000234585">
    <property type="component" value="Unassembled WGS sequence"/>
</dbReference>
<dbReference type="GO" id="GO:0042720">
    <property type="term" value="C:mitochondrial inner membrane peptidase complex"/>
    <property type="evidence" value="ECO:0007669"/>
    <property type="project" value="InterPro"/>
</dbReference>
<evidence type="ECO:0008006" key="3">
    <source>
        <dbReference type="Google" id="ProtNLM"/>
    </source>
</evidence>
<organism evidence="1 2">
    <name type="scientific">Aspergillus candidus</name>
    <dbReference type="NCBI Taxonomy" id="41067"/>
    <lineage>
        <taxon>Eukaryota</taxon>
        <taxon>Fungi</taxon>
        <taxon>Dikarya</taxon>
        <taxon>Ascomycota</taxon>
        <taxon>Pezizomycotina</taxon>
        <taxon>Eurotiomycetes</taxon>
        <taxon>Eurotiomycetidae</taxon>
        <taxon>Eurotiales</taxon>
        <taxon>Aspergillaceae</taxon>
        <taxon>Aspergillus</taxon>
        <taxon>Aspergillus subgen. Circumdati</taxon>
    </lineage>
</organism>
<accession>A0A2I2F2C1</accession>
<keyword evidence="2" id="KW-1185">Reference proteome</keyword>
<dbReference type="RefSeq" id="XP_024668792.1">
    <property type="nucleotide sequence ID" value="XM_024819665.1"/>
</dbReference>
<name>A0A2I2F2C1_ASPCN</name>
<dbReference type="GeneID" id="36526825"/>
<reference evidence="1 2" key="1">
    <citation type="submission" date="2017-12" db="EMBL/GenBank/DDBJ databases">
        <authorList>
            <consortium name="DOE Joint Genome Institute"/>
            <person name="Haridas S."/>
            <person name="Kjaerbolling I."/>
            <person name="Vesth T.C."/>
            <person name="Frisvad J.C."/>
            <person name="Nybo J.L."/>
            <person name="Theobald S."/>
            <person name="Kuo A."/>
            <person name="Bowyer P."/>
            <person name="Matsuda Y."/>
            <person name="Mondo S."/>
            <person name="Lyhne E.K."/>
            <person name="Kogle M.E."/>
            <person name="Clum A."/>
            <person name="Lipzen A."/>
            <person name="Salamov A."/>
            <person name="Ngan C.Y."/>
            <person name="Daum C."/>
            <person name="Chiniquy J."/>
            <person name="Barry K."/>
            <person name="LaButti K."/>
            <person name="Simmons B.A."/>
            <person name="Magnuson J.K."/>
            <person name="Mortensen U.H."/>
            <person name="Larsen T.O."/>
            <person name="Grigoriev I.V."/>
            <person name="Baker S.E."/>
            <person name="Andersen M.R."/>
            <person name="Nordberg H.P."/>
            <person name="Cantor M.N."/>
            <person name="Hua S.X."/>
        </authorList>
    </citation>
    <scope>NUCLEOTIDE SEQUENCE [LARGE SCALE GENOMIC DNA]</scope>
    <source>
        <strain evidence="1 2">CBS 102.13</strain>
    </source>
</reference>
<dbReference type="EMBL" id="KZ559172">
    <property type="protein sequence ID" value="PLB34780.1"/>
    <property type="molecule type" value="Genomic_DNA"/>
</dbReference>
<protein>
    <recommendedName>
        <fullName evidence="3">Mitochondrial export protein Som1</fullName>
    </recommendedName>
</protein>
<evidence type="ECO:0000313" key="1">
    <source>
        <dbReference type="EMBL" id="PLB34780.1"/>
    </source>
</evidence>
<gene>
    <name evidence="1" type="ORF">BDW47DRAFT_70984</name>
</gene>
<dbReference type="InterPro" id="IPR024645">
    <property type="entry name" value="Mitochondr_Som1"/>
</dbReference>
<sequence>MAPLVPIFSASSLPDHVNTVQRNFQEKRRKGGPVDLMQCPLFEMTQYSCNPPQEGVPKPGVVVCKPVVRLFRRCAGGLTVETTAWEPIRVAEEKEAKQRVLASTSEGN</sequence>